<dbReference type="InterPro" id="IPR004358">
    <property type="entry name" value="Sig_transdc_His_kin-like_C"/>
</dbReference>
<dbReference type="KEGG" id="gsb:GSUB_05635"/>
<accession>A0A0B5FQ04</accession>
<feature type="domain" description="Histidine kinase" evidence="9">
    <location>
        <begin position="132"/>
        <end position="351"/>
    </location>
</feature>
<evidence type="ECO:0000256" key="7">
    <source>
        <dbReference type="ARBA" id="ARBA00022840"/>
    </source>
</evidence>
<keyword evidence="7" id="KW-0067">ATP-binding</keyword>
<keyword evidence="5" id="KW-0547">Nucleotide-binding</keyword>
<dbReference type="HOGENOM" id="CLU_000445_114_39_7"/>
<evidence type="ECO:0000256" key="4">
    <source>
        <dbReference type="ARBA" id="ARBA00022679"/>
    </source>
</evidence>
<keyword evidence="4" id="KW-0808">Transferase</keyword>
<dbReference type="InterPro" id="IPR013767">
    <property type="entry name" value="PAS_fold"/>
</dbReference>
<dbReference type="GO" id="GO:0006355">
    <property type="term" value="P:regulation of DNA-templated transcription"/>
    <property type="evidence" value="ECO:0007669"/>
    <property type="project" value="InterPro"/>
</dbReference>
<dbReference type="PANTHER" id="PTHR43065:SF10">
    <property type="entry name" value="PEROXIDE STRESS-ACTIVATED HISTIDINE KINASE MAK3"/>
    <property type="match status" value="1"/>
</dbReference>
<dbReference type="Pfam" id="PF00512">
    <property type="entry name" value="HisKA"/>
    <property type="match status" value="1"/>
</dbReference>
<dbReference type="EC" id="2.7.13.3" evidence="2"/>
<dbReference type="InterPro" id="IPR035965">
    <property type="entry name" value="PAS-like_dom_sf"/>
</dbReference>
<evidence type="ECO:0000313" key="12">
    <source>
        <dbReference type="EMBL" id="AJF06150.1"/>
    </source>
</evidence>
<evidence type="ECO:0000256" key="5">
    <source>
        <dbReference type="ARBA" id="ARBA00022741"/>
    </source>
</evidence>
<evidence type="ECO:0000256" key="8">
    <source>
        <dbReference type="ARBA" id="ARBA00023012"/>
    </source>
</evidence>
<sequence length="351" mass="39128">MLENVEDAVIALDRKGRITLFNPAAENLTGMSLRQCFGRLFDTIFRGQSVLLTLVQCVIREGRSIVNYEELLLLRPASTPLPVRVSVSPLFDHDGSQEGVVLILRDLSRIRELEAAVRRTDRLSMIGTMAAGLAHEIKNPLGGIRGAAQLMAQEFSTDNELQEYTRVMIREVERLNGIIEELMDLSSPRRPETDEVNLAKLLGDIVLFQREALRHKKIDFALKLDPSIPPIKGDENLLTRLFLNLIKNAGEAVEKGGRVEIATRVASEYHLQQPGDRPIPFIVVDISDNGPGIAKEQMEQIFTPFFTTKTQGSGLGLAICQKIISEHQGFLKVDSLPGQKTTFSVSLPFYR</sequence>
<dbReference type="SUPFAM" id="SSF47384">
    <property type="entry name" value="Homodimeric domain of signal transducing histidine kinase"/>
    <property type="match status" value="1"/>
</dbReference>
<evidence type="ECO:0000256" key="1">
    <source>
        <dbReference type="ARBA" id="ARBA00000085"/>
    </source>
</evidence>
<comment type="catalytic activity">
    <reaction evidence="1">
        <text>ATP + protein L-histidine = ADP + protein N-phospho-L-histidine.</text>
        <dbReference type="EC" id="2.7.13.3"/>
    </reaction>
</comment>
<evidence type="ECO:0000259" key="9">
    <source>
        <dbReference type="PROSITE" id="PS50109"/>
    </source>
</evidence>
<dbReference type="CDD" id="cd00082">
    <property type="entry name" value="HisKA"/>
    <property type="match status" value="1"/>
</dbReference>
<dbReference type="InterPro" id="IPR005467">
    <property type="entry name" value="His_kinase_dom"/>
</dbReference>
<dbReference type="NCBIfam" id="TIGR00229">
    <property type="entry name" value="sensory_box"/>
    <property type="match status" value="1"/>
</dbReference>
<dbReference type="Gene3D" id="3.30.565.10">
    <property type="entry name" value="Histidine kinase-like ATPase, C-terminal domain"/>
    <property type="match status" value="1"/>
</dbReference>
<dbReference type="InterPro" id="IPR000700">
    <property type="entry name" value="PAS-assoc_C"/>
</dbReference>
<dbReference type="PROSITE" id="PS50112">
    <property type="entry name" value="PAS"/>
    <property type="match status" value="1"/>
</dbReference>
<dbReference type="SMART" id="SM00091">
    <property type="entry name" value="PAS"/>
    <property type="match status" value="1"/>
</dbReference>
<dbReference type="Proteomes" id="UP000035036">
    <property type="component" value="Chromosome"/>
</dbReference>
<dbReference type="Pfam" id="PF00989">
    <property type="entry name" value="PAS"/>
    <property type="match status" value="1"/>
</dbReference>
<dbReference type="EMBL" id="CP010311">
    <property type="protein sequence ID" value="AJF06150.1"/>
    <property type="molecule type" value="Genomic_DNA"/>
</dbReference>
<protein>
    <recommendedName>
        <fullName evidence="2">histidine kinase</fullName>
        <ecNumber evidence="2">2.7.13.3</ecNumber>
    </recommendedName>
</protein>
<dbReference type="Gene3D" id="1.10.287.130">
    <property type="match status" value="1"/>
</dbReference>
<evidence type="ECO:0000256" key="2">
    <source>
        <dbReference type="ARBA" id="ARBA00012438"/>
    </source>
</evidence>
<dbReference type="InterPro" id="IPR036890">
    <property type="entry name" value="HATPase_C_sf"/>
</dbReference>
<evidence type="ECO:0000259" key="10">
    <source>
        <dbReference type="PROSITE" id="PS50112"/>
    </source>
</evidence>
<keyword evidence="8" id="KW-0902">Two-component regulatory system</keyword>
<dbReference type="SUPFAM" id="SSF55874">
    <property type="entry name" value="ATPase domain of HSP90 chaperone/DNA topoisomerase II/histidine kinase"/>
    <property type="match status" value="1"/>
</dbReference>
<dbReference type="InterPro" id="IPR036097">
    <property type="entry name" value="HisK_dim/P_sf"/>
</dbReference>
<evidence type="ECO:0000256" key="6">
    <source>
        <dbReference type="ARBA" id="ARBA00022777"/>
    </source>
</evidence>
<dbReference type="CDD" id="cd00130">
    <property type="entry name" value="PAS"/>
    <property type="match status" value="1"/>
</dbReference>
<dbReference type="PRINTS" id="PR00344">
    <property type="entry name" value="BCTRLSENSOR"/>
</dbReference>
<dbReference type="InterPro" id="IPR003661">
    <property type="entry name" value="HisK_dim/P_dom"/>
</dbReference>
<keyword evidence="13" id="KW-1185">Reference proteome</keyword>
<dbReference type="InterPro" id="IPR000014">
    <property type="entry name" value="PAS"/>
</dbReference>
<dbReference type="PROSITE" id="PS50113">
    <property type="entry name" value="PAC"/>
    <property type="match status" value="1"/>
</dbReference>
<proteinExistence type="predicted"/>
<reference evidence="12 13" key="1">
    <citation type="journal article" date="2015" name="Genome Announc.">
        <title>Genomes of Geoalkalibacter ferrihydriticus Z-0531T and Geoalkalibacter subterraneus Red1T, Two Haloalkaliphilic Metal-Reducing Deltaproteobacteria.</title>
        <authorList>
            <person name="Badalamenti J.P."/>
            <person name="Krajmalnik-Brown R."/>
            <person name="Torres C.I."/>
            <person name="Bond D.R."/>
        </authorList>
    </citation>
    <scope>NUCLEOTIDE SEQUENCE [LARGE SCALE GENOMIC DNA]</scope>
    <source>
        <strain evidence="12 13">Red1</strain>
    </source>
</reference>
<dbReference type="SUPFAM" id="SSF55785">
    <property type="entry name" value="PYP-like sensor domain (PAS domain)"/>
    <property type="match status" value="1"/>
</dbReference>
<dbReference type="Pfam" id="PF02518">
    <property type="entry name" value="HATPase_c"/>
    <property type="match status" value="1"/>
</dbReference>
<keyword evidence="3" id="KW-0597">Phosphoprotein</keyword>
<feature type="domain" description="PAS" evidence="10">
    <location>
        <begin position="1"/>
        <end position="39"/>
    </location>
</feature>
<dbReference type="PANTHER" id="PTHR43065">
    <property type="entry name" value="SENSOR HISTIDINE KINASE"/>
    <property type="match status" value="1"/>
</dbReference>
<dbReference type="AlphaFoldDB" id="A0A0B5FQ04"/>
<feature type="domain" description="PAC" evidence="11">
    <location>
        <begin position="67"/>
        <end position="119"/>
    </location>
</feature>
<name>A0A0B5FQ04_9BACT</name>
<dbReference type="PROSITE" id="PS50109">
    <property type="entry name" value="HIS_KIN"/>
    <property type="match status" value="1"/>
</dbReference>
<keyword evidence="6 12" id="KW-0418">Kinase</keyword>
<evidence type="ECO:0000313" key="13">
    <source>
        <dbReference type="Proteomes" id="UP000035036"/>
    </source>
</evidence>
<evidence type="ECO:0000256" key="3">
    <source>
        <dbReference type="ARBA" id="ARBA00022553"/>
    </source>
</evidence>
<dbReference type="STRING" id="483547.GSUB_05635"/>
<dbReference type="SMART" id="SM00388">
    <property type="entry name" value="HisKA"/>
    <property type="match status" value="1"/>
</dbReference>
<dbReference type="Gene3D" id="3.30.450.20">
    <property type="entry name" value="PAS domain"/>
    <property type="match status" value="1"/>
</dbReference>
<dbReference type="SMART" id="SM00387">
    <property type="entry name" value="HATPase_c"/>
    <property type="match status" value="1"/>
</dbReference>
<dbReference type="InterPro" id="IPR003594">
    <property type="entry name" value="HATPase_dom"/>
</dbReference>
<dbReference type="GO" id="GO:0000155">
    <property type="term" value="F:phosphorelay sensor kinase activity"/>
    <property type="evidence" value="ECO:0007669"/>
    <property type="project" value="InterPro"/>
</dbReference>
<organism evidence="12 13">
    <name type="scientific">Geoalkalibacter subterraneus</name>
    <dbReference type="NCBI Taxonomy" id="483547"/>
    <lineage>
        <taxon>Bacteria</taxon>
        <taxon>Pseudomonadati</taxon>
        <taxon>Thermodesulfobacteriota</taxon>
        <taxon>Desulfuromonadia</taxon>
        <taxon>Desulfuromonadales</taxon>
        <taxon>Geoalkalibacteraceae</taxon>
        <taxon>Geoalkalibacter</taxon>
    </lineage>
</organism>
<dbReference type="GO" id="GO:0005524">
    <property type="term" value="F:ATP binding"/>
    <property type="evidence" value="ECO:0007669"/>
    <property type="project" value="UniProtKB-KW"/>
</dbReference>
<gene>
    <name evidence="12" type="ORF">GSUB_05635</name>
</gene>
<evidence type="ECO:0000259" key="11">
    <source>
        <dbReference type="PROSITE" id="PS50113"/>
    </source>
</evidence>